<proteinExistence type="predicted"/>
<feature type="domain" description="Receptor L-domain" evidence="1">
    <location>
        <begin position="168"/>
        <end position="239"/>
    </location>
</feature>
<dbReference type="InterPro" id="IPR000494">
    <property type="entry name" value="Rcpt_L-dom"/>
</dbReference>
<dbReference type="Pfam" id="PF01030">
    <property type="entry name" value="Recep_L_domain"/>
    <property type="match status" value="3"/>
</dbReference>
<organism evidence="2 3">
    <name type="scientific">Caenorhabditis tropicalis</name>
    <dbReference type="NCBI Taxonomy" id="1561998"/>
    <lineage>
        <taxon>Eukaryota</taxon>
        <taxon>Metazoa</taxon>
        <taxon>Ecdysozoa</taxon>
        <taxon>Nematoda</taxon>
        <taxon>Chromadorea</taxon>
        <taxon>Rhabditida</taxon>
        <taxon>Rhabditina</taxon>
        <taxon>Rhabditomorpha</taxon>
        <taxon>Rhabditoidea</taxon>
        <taxon>Rhabditidae</taxon>
        <taxon>Peloderinae</taxon>
        <taxon>Caenorhabditis</taxon>
    </lineage>
</organism>
<dbReference type="eggNOG" id="ENOG502TJFP">
    <property type="taxonomic scope" value="Eukaryota"/>
</dbReference>
<evidence type="ECO:0000313" key="3">
    <source>
        <dbReference type="WBParaSite" id="Csp11.Scaffold629.g12983.t1"/>
    </source>
</evidence>
<sequence>MGSLDSKCIFNYTQINSTTIKYFPKCSSVYGIIVINSNTDLLSYKLSNTFSKLEKLFGGVIIENSKFTSFDIFLPNLFVDCKHFGFYVRNNKELSDGNFLKFFNAEPMADDMDCNLYVENNPKLELEDLCYQDSFFGFTLIKTSGNLKECGCQGDKITPSNLPEYSECAFLYNGLKLYNWTDLSSLSALSKVEFIRGNIQIENTLLRNLSFLDNLSNWDIRYYQEMVFNLQNNSELISLPNSFFKAQSGFLISGAQRNPIMIGNIENVHPDFCVFIRQILDIIENGLSFNNFQVQLCEDLSNVGSNILCHFKSMRELPNNCHIILGDVIIDHGDEEDVTKLDDIRVIIGSLAIRNTELENLNIIGSGTGLALVSLNDSVPAIQIVGNKKLKSIFINNLQNLITRGKRDVVVQDNNPQFFKSGNSCELLSKDSLYKEIEYRTRANFIGEDCGGNGDLSVCLRLLDYSCTFRRTC</sequence>
<dbReference type="WBParaSite" id="Csp11.Scaffold629.g12983.t1">
    <property type="protein sequence ID" value="Csp11.Scaffold629.g12983.t1"/>
    <property type="gene ID" value="Csp11.Scaffold629.g12983"/>
</dbReference>
<dbReference type="PANTHER" id="PTHR21662">
    <property type="entry name" value="RECEPTOR PROTEIN-TYROSINE KINASE"/>
    <property type="match status" value="1"/>
</dbReference>
<dbReference type="AlphaFoldDB" id="A0A1I7TY74"/>
<dbReference type="InterPro" id="IPR053079">
    <property type="entry name" value="SPS2_domain"/>
</dbReference>
<dbReference type="SUPFAM" id="SSF52058">
    <property type="entry name" value="L domain-like"/>
    <property type="match status" value="3"/>
</dbReference>
<keyword evidence="2" id="KW-1185">Reference proteome</keyword>
<evidence type="ECO:0000313" key="2">
    <source>
        <dbReference type="Proteomes" id="UP000095282"/>
    </source>
</evidence>
<dbReference type="PANTHER" id="PTHR21662:SF14">
    <property type="entry name" value="INSULIN_EGF-RECEPTOR L DOMAIN PROTEIN-RELATED"/>
    <property type="match status" value="1"/>
</dbReference>
<accession>A0A1I7TY74</accession>
<dbReference type="Proteomes" id="UP000095282">
    <property type="component" value="Unplaced"/>
</dbReference>
<dbReference type="Gene3D" id="3.80.20.20">
    <property type="entry name" value="Receptor L-domain"/>
    <property type="match status" value="3"/>
</dbReference>
<feature type="domain" description="Receptor L-domain" evidence="1">
    <location>
        <begin position="320"/>
        <end position="417"/>
    </location>
</feature>
<name>A0A1I7TY74_9PELO</name>
<protein>
    <submittedName>
        <fullName evidence="3">Recep_L_domain domain-containing protein</fullName>
    </submittedName>
</protein>
<evidence type="ECO:0000259" key="1">
    <source>
        <dbReference type="Pfam" id="PF01030"/>
    </source>
</evidence>
<reference evidence="3" key="1">
    <citation type="submission" date="2016-11" db="UniProtKB">
        <authorList>
            <consortium name="WormBaseParasite"/>
        </authorList>
    </citation>
    <scope>IDENTIFICATION</scope>
</reference>
<feature type="domain" description="Receptor L-domain" evidence="1">
    <location>
        <begin position="25"/>
        <end position="134"/>
    </location>
</feature>
<dbReference type="InterPro" id="IPR036941">
    <property type="entry name" value="Rcpt_L-dom_sf"/>
</dbReference>